<reference evidence="2 3" key="1">
    <citation type="submission" date="2019-03" db="EMBL/GenBank/DDBJ databases">
        <title>Alkanindiges illinoisensis: a potential pathogenic isolated from ascites of a gastric cancer patient with abdominal metastasis.</title>
        <authorList>
            <person name="Hu X."/>
            <person name="Yang B."/>
            <person name="Yan X."/>
            <person name="Lin L."/>
            <person name="Zhao H."/>
            <person name="Zhou F."/>
            <person name="Su B."/>
            <person name="Chen J."/>
            <person name="Rui Y."/>
            <person name="Wang Q."/>
            <person name="Zheng L."/>
        </authorList>
    </citation>
    <scope>NUCLEOTIDE SEQUENCE [LARGE SCALE GENOMIC DNA]</scope>
    <source>
        <strain evidence="2 3">NFYY 23406</strain>
    </source>
</reference>
<organism evidence="2 3">
    <name type="scientific">Alkanindiges illinoisensis</name>
    <dbReference type="NCBI Taxonomy" id="197183"/>
    <lineage>
        <taxon>Bacteria</taxon>
        <taxon>Pseudomonadati</taxon>
        <taxon>Pseudomonadota</taxon>
        <taxon>Gammaproteobacteria</taxon>
        <taxon>Moraxellales</taxon>
        <taxon>Moraxellaceae</taxon>
        <taxon>Alkanindiges</taxon>
    </lineage>
</organism>
<comment type="caution">
    <text evidence="2">The sequence shown here is derived from an EMBL/GenBank/DDBJ whole genome shotgun (WGS) entry which is preliminary data.</text>
</comment>
<feature type="transmembrane region" description="Helical" evidence="1">
    <location>
        <begin position="50"/>
        <end position="76"/>
    </location>
</feature>
<keyword evidence="1" id="KW-0812">Transmembrane</keyword>
<dbReference type="EMBL" id="SNTY01000015">
    <property type="protein sequence ID" value="TEU28662.1"/>
    <property type="molecule type" value="Genomic_DNA"/>
</dbReference>
<evidence type="ECO:0000256" key="1">
    <source>
        <dbReference type="SAM" id="Phobius"/>
    </source>
</evidence>
<feature type="transmembrane region" description="Helical" evidence="1">
    <location>
        <begin position="12"/>
        <end position="38"/>
    </location>
</feature>
<protein>
    <submittedName>
        <fullName evidence="2">Uncharacterized protein</fullName>
    </submittedName>
</protein>
<gene>
    <name evidence="2" type="ORF">E2B99_05310</name>
</gene>
<dbReference type="AlphaFoldDB" id="A0A4Y7XDE1"/>
<dbReference type="RefSeq" id="WP_134243919.1">
    <property type="nucleotide sequence ID" value="NZ_SNTY01000015.1"/>
</dbReference>
<keyword evidence="3" id="KW-1185">Reference proteome</keyword>
<accession>A0A4Y7XDE1</accession>
<evidence type="ECO:0000313" key="3">
    <source>
        <dbReference type="Proteomes" id="UP000297834"/>
    </source>
</evidence>
<sequence>MFKHKKILNDPLFARINLLLIGIAWTIGFFIAPFILMSNAQPSPPFVMDGLLILVLIVGLAVLWGCLVFYGLYLIWKALVSSDQSLANYSVYDLPTGVDFINLLILLLTILGLGFIAFILTLLIRWFRPHGYSLF</sequence>
<proteinExistence type="predicted"/>
<keyword evidence="1" id="KW-1133">Transmembrane helix</keyword>
<keyword evidence="1" id="KW-0472">Membrane</keyword>
<feature type="transmembrane region" description="Helical" evidence="1">
    <location>
        <begin position="100"/>
        <end position="124"/>
    </location>
</feature>
<evidence type="ECO:0000313" key="2">
    <source>
        <dbReference type="EMBL" id="TEU28662.1"/>
    </source>
</evidence>
<name>A0A4Y7XDE1_9GAMM</name>
<dbReference type="Proteomes" id="UP000297834">
    <property type="component" value="Unassembled WGS sequence"/>
</dbReference>